<feature type="compositionally biased region" description="Polar residues" evidence="8">
    <location>
        <begin position="186"/>
        <end position="196"/>
    </location>
</feature>
<gene>
    <name evidence="10" type="ORF">INT45_005574</name>
</gene>
<comment type="similarity">
    <text evidence="2 7">Belongs to the HSF family.</text>
</comment>
<dbReference type="InterPro" id="IPR036390">
    <property type="entry name" value="WH_DNA-bd_sf"/>
</dbReference>
<feature type="domain" description="HSF-type DNA-binding" evidence="9">
    <location>
        <begin position="39"/>
        <end position="157"/>
    </location>
</feature>
<protein>
    <recommendedName>
        <fullName evidence="9">HSF-type DNA-binding domain-containing protein</fullName>
    </recommendedName>
</protein>
<proteinExistence type="inferred from homology"/>
<evidence type="ECO:0000256" key="4">
    <source>
        <dbReference type="ARBA" id="ARBA00023125"/>
    </source>
</evidence>
<evidence type="ECO:0000256" key="5">
    <source>
        <dbReference type="ARBA" id="ARBA00023163"/>
    </source>
</evidence>
<dbReference type="AlphaFoldDB" id="A0A8H7SAY5"/>
<dbReference type="SUPFAM" id="SSF46785">
    <property type="entry name" value="Winged helix' DNA-binding domain"/>
    <property type="match status" value="1"/>
</dbReference>
<feature type="compositionally biased region" description="Low complexity" evidence="8">
    <location>
        <begin position="273"/>
        <end position="293"/>
    </location>
</feature>
<reference evidence="10 11" key="1">
    <citation type="submission" date="2020-12" db="EMBL/GenBank/DDBJ databases">
        <title>Metabolic potential, ecology and presence of endohyphal bacteria is reflected in genomic diversity of Mucoromycotina.</title>
        <authorList>
            <person name="Muszewska A."/>
            <person name="Okrasinska A."/>
            <person name="Steczkiewicz K."/>
            <person name="Drgas O."/>
            <person name="Orlowska M."/>
            <person name="Perlinska-Lenart U."/>
            <person name="Aleksandrzak-Piekarczyk T."/>
            <person name="Szatraj K."/>
            <person name="Zielenkiewicz U."/>
            <person name="Pilsyk S."/>
            <person name="Malc E."/>
            <person name="Mieczkowski P."/>
            <person name="Kruszewska J.S."/>
            <person name="Biernat P."/>
            <person name="Pawlowska J."/>
        </authorList>
    </citation>
    <scope>NUCLEOTIDE SEQUENCE [LARGE SCALE GENOMIC DNA]</scope>
    <source>
        <strain evidence="10 11">CBS 142.35</strain>
    </source>
</reference>
<evidence type="ECO:0000259" key="9">
    <source>
        <dbReference type="SMART" id="SM00415"/>
    </source>
</evidence>
<dbReference type="InterPro" id="IPR036388">
    <property type="entry name" value="WH-like_DNA-bd_sf"/>
</dbReference>
<evidence type="ECO:0000256" key="7">
    <source>
        <dbReference type="RuleBase" id="RU004020"/>
    </source>
</evidence>
<comment type="caution">
    <text evidence="10">The sequence shown here is derived from an EMBL/GenBank/DDBJ whole genome shotgun (WGS) entry which is preliminary data.</text>
</comment>
<name>A0A8H7SAY5_9FUNG</name>
<dbReference type="PANTHER" id="PTHR10015">
    <property type="entry name" value="HEAT SHOCK TRANSCRIPTION FACTOR"/>
    <property type="match status" value="1"/>
</dbReference>
<organism evidence="10 11">
    <name type="scientific">Circinella minor</name>
    <dbReference type="NCBI Taxonomy" id="1195481"/>
    <lineage>
        <taxon>Eukaryota</taxon>
        <taxon>Fungi</taxon>
        <taxon>Fungi incertae sedis</taxon>
        <taxon>Mucoromycota</taxon>
        <taxon>Mucoromycotina</taxon>
        <taxon>Mucoromycetes</taxon>
        <taxon>Mucorales</taxon>
        <taxon>Lichtheimiaceae</taxon>
        <taxon>Circinella</taxon>
    </lineage>
</organism>
<evidence type="ECO:0000256" key="6">
    <source>
        <dbReference type="ARBA" id="ARBA00023242"/>
    </source>
</evidence>
<keyword evidence="3" id="KW-0805">Transcription regulation</keyword>
<feature type="compositionally biased region" description="Basic and acidic residues" evidence="8">
    <location>
        <begin position="393"/>
        <end position="411"/>
    </location>
</feature>
<sequence length="461" mass="51957">MEINNLVFEETAQARLQPGELVFEEEKPHLQGELQRRKTLPSFVKKLWFIINDSSTDNLACWTSNGQGLYVPDAAAFAKSVLPQYFKHNNWQSFVRQLNLYGFRKVCDSEVPANSNQCEQQESAQQQSQQQQQEGWQFRHDCFRRDASHLLHHIVRKRGHCRQPLSDSSMADVGGPASGGASGSSILNTFSSGNSEANEEIPQRLAKIEHSMQQMEAKSATAQNYILQLRLAQTRQNETISALLGLAKYTLTEVANVDQEYIKKNQLREQCQSTDSLSSPPTSAPPSLSKSKLFSLHDNHDHEFRVLPGGLKRPSRDSYHVSKTYSYHYHQNNDHTNDSSTASTMNNKHNNGNNFNHHNSNTLPRMADTFSSVLEPSNVTIKTTNISSNTITRTEHSDSYLDNKNNDKYDYDDPSGDIKRRRISLPHMSDTIAPPSSTSRIANVRLPPLVSTSPSLTRDAK</sequence>
<dbReference type="Gene3D" id="1.10.10.10">
    <property type="entry name" value="Winged helix-like DNA-binding domain superfamily/Winged helix DNA-binding domain"/>
    <property type="match status" value="1"/>
</dbReference>
<dbReference type="EMBL" id="JAEPRB010000029">
    <property type="protein sequence ID" value="KAG2225330.1"/>
    <property type="molecule type" value="Genomic_DNA"/>
</dbReference>
<evidence type="ECO:0000313" key="10">
    <source>
        <dbReference type="EMBL" id="KAG2225330.1"/>
    </source>
</evidence>
<evidence type="ECO:0000313" key="11">
    <source>
        <dbReference type="Proteomes" id="UP000646827"/>
    </source>
</evidence>
<keyword evidence="5" id="KW-0804">Transcription</keyword>
<feature type="region of interest" description="Disordered" evidence="8">
    <location>
        <begin position="393"/>
        <end position="415"/>
    </location>
</feature>
<dbReference type="Pfam" id="PF00447">
    <property type="entry name" value="HSF_DNA-bind"/>
    <property type="match status" value="1"/>
</dbReference>
<feature type="region of interest" description="Disordered" evidence="8">
    <location>
        <begin position="267"/>
        <end position="293"/>
    </location>
</feature>
<feature type="region of interest" description="Disordered" evidence="8">
    <location>
        <begin position="162"/>
        <end position="199"/>
    </location>
</feature>
<keyword evidence="6" id="KW-0539">Nucleus</keyword>
<dbReference type="PANTHER" id="PTHR10015:SF427">
    <property type="entry name" value="HEAT SHOCK FACTOR PROTEIN"/>
    <property type="match status" value="1"/>
</dbReference>
<dbReference type="PRINTS" id="PR00056">
    <property type="entry name" value="HSFDOMAIN"/>
</dbReference>
<evidence type="ECO:0000256" key="1">
    <source>
        <dbReference type="ARBA" id="ARBA00004123"/>
    </source>
</evidence>
<dbReference type="SMART" id="SM00415">
    <property type="entry name" value="HSF"/>
    <property type="match status" value="1"/>
</dbReference>
<keyword evidence="11" id="KW-1185">Reference proteome</keyword>
<evidence type="ECO:0000256" key="3">
    <source>
        <dbReference type="ARBA" id="ARBA00023015"/>
    </source>
</evidence>
<evidence type="ECO:0000256" key="2">
    <source>
        <dbReference type="ARBA" id="ARBA00006403"/>
    </source>
</evidence>
<evidence type="ECO:0000256" key="8">
    <source>
        <dbReference type="SAM" id="MobiDB-lite"/>
    </source>
</evidence>
<dbReference type="OrthoDB" id="60033at2759"/>
<dbReference type="GO" id="GO:0003700">
    <property type="term" value="F:DNA-binding transcription factor activity"/>
    <property type="evidence" value="ECO:0007669"/>
    <property type="project" value="InterPro"/>
</dbReference>
<accession>A0A8H7SAY5</accession>
<comment type="subcellular location">
    <subcellularLocation>
        <location evidence="1">Nucleus</location>
    </subcellularLocation>
</comment>
<dbReference type="FunFam" id="1.10.10.10:FF:000027">
    <property type="entry name" value="Heat shock transcription factor 1"/>
    <property type="match status" value="1"/>
</dbReference>
<dbReference type="GO" id="GO:0005634">
    <property type="term" value="C:nucleus"/>
    <property type="evidence" value="ECO:0007669"/>
    <property type="project" value="UniProtKB-SubCell"/>
</dbReference>
<dbReference type="InterPro" id="IPR000232">
    <property type="entry name" value="HSF_DNA-bd"/>
</dbReference>
<dbReference type="GO" id="GO:0043565">
    <property type="term" value="F:sequence-specific DNA binding"/>
    <property type="evidence" value="ECO:0007669"/>
    <property type="project" value="InterPro"/>
</dbReference>
<keyword evidence="4" id="KW-0238">DNA-binding</keyword>
<dbReference type="Proteomes" id="UP000646827">
    <property type="component" value="Unassembled WGS sequence"/>
</dbReference>